<comment type="caution">
    <text evidence="8">The sequence shown here is derived from an EMBL/GenBank/DDBJ whole genome shotgun (WGS) entry which is preliminary data.</text>
</comment>
<dbReference type="Gene3D" id="3.90.1560.10">
    <property type="entry name" value="ComB-like"/>
    <property type="match status" value="1"/>
</dbReference>
<evidence type="ECO:0000256" key="7">
    <source>
        <dbReference type="ARBA" id="ARBA00033711"/>
    </source>
</evidence>
<comment type="similarity">
    <text evidence="2">Belongs to the ComB family.</text>
</comment>
<keyword evidence="9" id="KW-1185">Reference proteome</keyword>
<reference evidence="9" key="1">
    <citation type="submission" date="2018-12" db="EMBL/GenBank/DDBJ databases">
        <title>Tengunoibacter tsumagoiensis gen. nov., sp. nov., Dictyobacter kobayashii sp. nov., D. alpinus sp. nov., and D. joshuensis sp. nov. and description of Dictyobacteraceae fam. nov. within the order Ktedonobacterales isolated from Tengu-no-mugimeshi.</title>
        <authorList>
            <person name="Wang C.M."/>
            <person name="Zheng Y."/>
            <person name="Sakai Y."/>
            <person name="Toyoda A."/>
            <person name="Minakuchi Y."/>
            <person name="Abe K."/>
            <person name="Yokota A."/>
            <person name="Yabe S."/>
        </authorList>
    </citation>
    <scope>NUCLEOTIDE SEQUENCE [LARGE SCALE GENOMIC DNA]</scope>
    <source>
        <strain evidence="9">Uno11</strain>
    </source>
</reference>
<evidence type="ECO:0000256" key="3">
    <source>
        <dbReference type="ARBA" id="ARBA00012953"/>
    </source>
</evidence>
<evidence type="ECO:0000256" key="6">
    <source>
        <dbReference type="ARBA" id="ARBA00022842"/>
    </source>
</evidence>
<dbReference type="Proteomes" id="UP000287188">
    <property type="component" value="Unassembled WGS sequence"/>
</dbReference>
<dbReference type="EMBL" id="BIFS01000001">
    <property type="protein sequence ID" value="GCE19410.1"/>
    <property type="molecule type" value="Genomic_DNA"/>
</dbReference>
<dbReference type="PANTHER" id="PTHR37311">
    <property type="entry name" value="2-PHOSPHOSULFOLACTATE PHOSPHATASE-RELATED"/>
    <property type="match status" value="1"/>
</dbReference>
<organism evidence="8 9">
    <name type="scientific">Dictyobacter kobayashii</name>
    <dbReference type="NCBI Taxonomy" id="2014872"/>
    <lineage>
        <taxon>Bacteria</taxon>
        <taxon>Bacillati</taxon>
        <taxon>Chloroflexota</taxon>
        <taxon>Ktedonobacteria</taxon>
        <taxon>Ktedonobacterales</taxon>
        <taxon>Dictyobacteraceae</taxon>
        <taxon>Dictyobacter</taxon>
    </lineage>
</organism>
<dbReference type="InterPro" id="IPR005238">
    <property type="entry name" value="ComB-like"/>
</dbReference>
<comment type="cofactor">
    <cofactor evidence="1">
        <name>Mg(2+)</name>
        <dbReference type="ChEBI" id="CHEBI:18420"/>
    </cofactor>
</comment>
<name>A0A402AK58_9CHLR</name>
<dbReference type="EC" id="3.1.3.71" evidence="3"/>
<gene>
    <name evidence="8" type="primary">comB_1</name>
    <name evidence="8" type="ORF">KDK_32100</name>
</gene>
<evidence type="ECO:0000256" key="4">
    <source>
        <dbReference type="ARBA" id="ARBA00021948"/>
    </source>
</evidence>
<dbReference type="SUPFAM" id="SSF142823">
    <property type="entry name" value="ComB-like"/>
    <property type="match status" value="1"/>
</dbReference>
<dbReference type="GO" id="GO:0050545">
    <property type="term" value="F:sulfopyruvate decarboxylase activity"/>
    <property type="evidence" value="ECO:0007669"/>
    <property type="project" value="TreeGrafter"/>
</dbReference>
<evidence type="ECO:0000256" key="2">
    <source>
        <dbReference type="ARBA" id="ARBA00009997"/>
    </source>
</evidence>
<dbReference type="GO" id="GO:0050532">
    <property type="term" value="F:2-phosphosulfolactate phosphatase activity"/>
    <property type="evidence" value="ECO:0007669"/>
    <property type="project" value="UniProtKB-EC"/>
</dbReference>
<dbReference type="Pfam" id="PF04029">
    <property type="entry name" value="2-ph_phosp"/>
    <property type="match status" value="1"/>
</dbReference>
<accession>A0A402AK58</accession>
<dbReference type="PANTHER" id="PTHR37311:SF1">
    <property type="entry name" value="2-PHOSPHOSULFOLACTATE PHOSPHATASE-RELATED"/>
    <property type="match status" value="1"/>
</dbReference>
<keyword evidence="6" id="KW-0460">Magnesium</keyword>
<dbReference type="RefSeq" id="WP_126551292.1">
    <property type="nucleotide sequence ID" value="NZ_BIFS01000001.1"/>
</dbReference>
<protein>
    <recommendedName>
        <fullName evidence="4">Probable 2-phosphosulfolactate phosphatase</fullName>
        <ecNumber evidence="3">3.1.3.71</ecNumber>
    </recommendedName>
</protein>
<evidence type="ECO:0000256" key="1">
    <source>
        <dbReference type="ARBA" id="ARBA00001946"/>
    </source>
</evidence>
<dbReference type="AlphaFoldDB" id="A0A402AK58"/>
<keyword evidence="5" id="KW-0378">Hydrolase</keyword>
<dbReference type="InterPro" id="IPR036702">
    <property type="entry name" value="ComB-like_sf"/>
</dbReference>
<comment type="catalytic activity">
    <reaction evidence="7">
        <text>(2R)-O-phospho-3-sulfolactate + H2O = (2R)-3-sulfolactate + phosphate</text>
        <dbReference type="Rhea" id="RHEA:23416"/>
        <dbReference type="ChEBI" id="CHEBI:15377"/>
        <dbReference type="ChEBI" id="CHEBI:15597"/>
        <dbReference type="ChEBI" id="CHEBI:43474"/>
        <dbReference type="ChEBI" id="CHEBI:58738"/>
        <dbReference type="EC" id="3.1.3.71"/>
    </reaction>
</comment>
<dbReference type="GO" id="GO:0000287">
    <property type="term" value="F:magnesium ion binding"/>
    <property type="evidence" value="ECO:0007669"/>
    <property type="project" value="InterPro"/>
</dbReference>
<sequence>MKLHIHMSPADTLAAQPGVEDVYIVIDLIRATTAITTMFDQGAKRVFAADTVEQARKAAQLKPGRLLCGERNAQALPDFDYGNSPAQFAQSDLSNQELILTTTNGTRAFYACPEQSIRLAGCFYNARAVTACALRYARKQHSNISIVCAAENGFFALDDAVCAGYLAQEIQHQQPDINCHESVTAARGLYQLYPPSILPSHCHSAQQVIAAGIGDDIDFCMRQNASDSIAQIVGKEHETGLLILERIANDPG</sequence>
<evidence type="ECO:0000256" key="5">
    <source>
        <dbReference type="ARBA" id="ARBA00022801"/>
    </source>
</evidence>
<evidence type="ECO:0000313" key="8">
    <source>
        <dbReference type="EMBL" id="GCE19410.1"/>
    </source>
</evidence>
<evidence type="ECO:0000313" key="9">
    <source>
        <dbReference type="Proteomes" id="UP000287188"/>
    </source>
</evidence>
<dbReference type="OrthoDB" id="4913at2"/>
<proteinExistence type="inferred from homology"/>